<accession>A0ABW7T352</accession>
<comment type="caution">
    <text evidence="2">The sequence shown here is derived from an EMBL/GenBank/DDBJ whole genome shotgun (WGS) entry which is preliminary data.</text>
</comment>
<evidence type="ECO:0000313" key="2">
    <source>
        <dbReference type="EMBL" id="MFI0911924.1"/>
    </source>
</evidence>
<dbReference type="Proteomes" id="UP001611162">
    <property type="component" value="Unassembled WGS sequence"/>
</dbReference>
<sequence>MVFGLPALSGVLLYVSSGGQGDRHHVPSLSRGGGGKGSERYRLTVPQALLDGQYTLVKDLSQTMDDSLAGERNGRNEHNMKTVGGQYTATSGEGQQTLMAAGSYGEIDDPHHALDSTFRGMNENEGVTVTTPTKEITPPGAQEPLTCEVYAYVRSGQSGSIAVCGWSDRSTVATVSVLNGSLDLDELAMKTSRIRGEMRVRVDQGAH</sequence>
<evidence type="ECO:0008006" key="4">
    <source>
        <dbReference type="Google" id="ProtNLM"/>
    </source>
</evidence>
<evidence type="ECO:0000256" key="1">
    <source>
        <dbReference type="SAM" id="MobiDB-lite"/>
    </source>
</evidence>
<organism evidence="2 3">
    <name type="scientific">Streptomyces abikoensis</name>
    <dbReference type="NCBI Taxonomy" id="97398"/>
    <lineage>
        <taxon>Bacteria</taxon>
        <taxon>Bacillati</taxon>
        <taxon>Actinomycetota</taxon>
        <taxon>Actinomycetes</taxon>
        <taxon>Kitasatosporales</taxon>
        <taxon>Streptomycetaceae</taxon>
        <taxon>Streptomyces</taxon>
    </lineage>
</organism>
<keyword evidence="3" id="KW-1185">Reference proteome</keyword>
<gene>
    <name evidence="2" type="ORF">ACH4TF_15875</name>
</gene>
<feature type="region of interest" description="Disordered" evidence="1">
    <location>
        <begin position="19"/>
        <end position="39"/>
    </location>
</feature>
<dbReference type="RefSeq" id="WP_397613095.1">
    <property type="nucleotide sequence ID" value="NZ_JBIRRB010000004.1"/>
</dbReference>
<evidence type="ECO:0000313" key="3">
    <source>
        <dbReference type="Proteomes" id="UP001611162"/>
    </source>
</evidence>
<proteinExistence type="predicted"/>
<protein>
    <recommendedName>
        <fullName evidence="4">Secreted protein</fullName>
    </recommendedName>
</protein>
<name>A0ABW7T352_9ACTN</name>
<dbReference type="EMBL" id="JBIRRB010000004">
    <property type="protein sequence ID" value="MFI0911924.1"/>
    <property type="molecule type" value="Genomic_DNA"/>
</dbReference>
<reference evidence="2 3" key="1">
    <citation type="submission" date="2024-10" db="EMBL/GenBank/DDBJ databases">
        <title>The Natural Products Discovery Center: Release of the First 8490 Sequenced Strains for Exploring Actinobacteria Biosynthetic Diversity.</title>
        <authorList>
            <person name="Kalkreuter E."/>
            <person name="Kautsar S.A."/>
            <person name="Yang D."/>
            <person name="Bader C.D."/>
            <person name="Teijaro C.N."/>
            <person name="Fluegel L."/>
            <person name="Davis C.M."/>
            <person name="Simpson J.R."/>
            <person name="Lauterbach L."/>
            <person name="Steele A.D."/>
            <person name="Gui C."/>
            <person name="Meng S."/>
            <person name="Li G."/>
            <person name="Viehrig K."/>
            <person name="Ye F."/>
            <person name="Su P."/>
            <person name="Kiefer A.F."/>
            <person name="Nichols A."/>
            <person name="Cepeda A.J."/>
            <person name="Yan W."/>
            <person name="Fan B."/>
            <person name="Jiang Y."/>
            <person name="Adhikari A."/>
            <person name="Zheng C.-J."/>
            <person name="Schuster L."/>
            <person name="Cowan T.M."/>
            <person name="Smanski M.J."/>
            <person name="Chevrette M.G."/>
            <person name="De Carvalho L.P.S."/>
            <person name="Shen B."/>
        </authorList>
    </citation>
    <scope>NUCLEOTIDE SEQUENCE [LARGE SCALE GENOMIC DNA]</scope>
    <source>
        <strain evidence="2 3">NPDC020979</strain>
    </source>
</reference>